<accession>A0ABQ5A6Q2</accession>
<evidence type="ECO:0000313" key="3">
    <source>
        <dbReference type="Proteomes" id="UP001151760"/>
    </source>
</evidence>
<evidence type="ECO:0000256" key="1">
    <source>
        <dbReference type="SAM" id="MobiDB-lite"/>
    </source>
</evidence>
<comment type="caution">
    <text evidence="2">The sequence shown here is derived from an EMBL/GenBank/DDBJ whole genome shotgun (WGS) entry which is preliminary data.</text>
</comment>
<sequence length="291" mass="33067">MVAYMEKTDGNTNFHEIIDFLTRSFIQYALTLSCQAFRDISEASIRSDLLFDDTDGIDSMHNQAIFDAITVWEGSSGNHGGKLKPKNLKLEGHRSRSYEESQTCYPHITKLVLRVYMKKRLAGNNSFEDKVDAKTASKEAQDEGEDKLLVVALRRRENEGTDKSKVSTDKPEVSTDKLDEGTAKLKDGTSDESLLYNVFRDDETLLHLDIGAQTTRSVLTLKPLLLKLILKTKGKKVLEESKLESVLSQREGVDDSERNFDSICLRMKKKIARECKKRIKISRKRNIKKVS</sequence>
<protein>
    <submittedName>
        <fullName evidence="2">Uncharacterized protein</fullName>
    </submittedName>
</protein>
<keyword evidence="3" id="KW-1185">Reference proteome</keyword>
<name>A0ABQ5A6Q2_9ASTR</name>
<evidence type="ECO:0000313" key="2">
    <source>
        <dbReference type="EMBL" id="GJS98314.1"/>
    </source>
</evidence>
<reference evidence="2" key="1">
    <citation type="journal article" date="2022" name="Int. J. Mol. Sci.">
        <title>Draft Genome of Tanacetum Coccineum: Genomic Comparison of Closely Related Tanacetum-Family Plants.</title>
        <authorList>
            <person name="Yamashiro T."/>
            <person name="Shiraishi A."/>
            <person name="Nakayama K."/>
            <person name="Satake H."/>
        </authorList>
    </citation>
    <scope>NUCLEOTIDE SEQUENCE</scope>
</reference>
<dbReference type="PROSITE" id="PS51257">
    <property type="entry name" value="PROKAR_LIPOPROTEIN"/>
    <property type="match status" value="1"/>
</dbReference>
<proteinExistence type="predicted"/>
<dbReference type="Proteomes" id="UP001151760">
    <property type="component" value="Unassembled WGS sequence"/>
</dbReference>
<organism evidence="2 3">
    <name type="scientific">Tanacetum coccineum</name>
    <dbReference type="NCBI Taxonomy" id="301880"/>
    <lineage>
        <taxon>Eukaryota</taxon>
        <taxon>Viridiplantae</taxon>
        <taxon>Streptophyta</taxon>
        <taxon>Embryophyta</taxon>
        <taxon>Tracheophyta</taxon>
        <taxon>Spermatophyta</taxon>
        <taxon>Magnoliopsida</taxon>
        <taxon>eudicotyledons</taxon>
        <taxon>Gunneridae</taxon>
        <taxon>Pentapetalae</taxon>
        <taxon>asterids</taxon>
        <taxon>campanulids</taxon>
        <taxon>Asterales</taxon>
        <taxon>Asteraceae</taxon>
        <taxon>Asteroideae</taxon>
        <taxon>Anthemideae</taxon>
        <taxon>Anthemidinae</taxon>
        <taxon>Tanacetum</taxon>
    </lineage>
</organism>
<reference evidence="2" key="2">
    <citation type="submission" date="2022-01" db="EMBL/GenBank/DDBJ databases">
        <authorList>
            <person name="Yamashiro T."/>
            <person name="Shiraishi A."/>
            <person name="Satake H."/>
            <person name="Nakayama K."/>
        </authorList>
    </citation>
    <scope>NUCLEOTIDE SEQUENCE</scope>
</reference>
<gene>
    <name evidence="2" type="ORF">Tco_0819484</name>
</gene>
<dbReference type="EMBL" id="BQNB010012034">
    <property type="protein sequence ID" value="GJS98314.1"/>
    <property type="molecule type" value="Genomic_DNA"/>
</dbReference>
<feature type="region of interest" description="Disordered" evidence="1">
    <location>
        <begin position="159"/>
        <end position="182"/>
    </location>
</feature>